<evidence type="ECO:0000313" key="4">
    <source>
        <dbReference type="Proteomes" id="UP001597024"/>
    </source>
</evidence>
<organism evidence="3 4">
    <name type="scientific">Streptosporangium algeriense</name>
    <dbReference type="NCBI Taxonomy" id="1682748"/>
    <lineage>
        <taxon>Bacteria</taxon>
        <taxon>Bacillati</taxon>
        <taxon>Actinomycetota</taxon>
        <taxon>Actinomycetes</taxon>
        <taxon>Streptosporangiales</taxon>
        <taxon>Streptosporangiaceae</taxon>
        <taxon>Streptosporangium</taxon>
    </lineage>
</organism>
<keyword evidence="1" id="KW-0677">Repeat</keyword>
<evidence type="ECO:0000313" key="3">
    <source>
        <dbReference type="EMBL" id="MFD0888180.1"/>
    </source>
</evidence>
<name>A0ABW3DWI4_9ACTN</name>
<protein>
    <recommendedName>
        <fullName evidence="2">Cobalamin-independent methionine synthase MetE N-terminal domain-containing protein</fullName>
    </recommendedName>
</protein>
<dbReference type="Pfam" id="PF08267">
    <property type="entry name" value="Meth_synt_1"/>
    <property type="match status" value="1"/>
</dbReference>
<dbReference type="InterPro" id="IPR013215">
    <property type="entry name" value="Cbl-indep_Met_Synth_N"/>
</dbReference>
<proteinExistence type="predicted"/>
<accession>A0ABW3DWI4</accession>
<dbReference type="InterPro" id="IPR038071">
    <property type="entry name" value="UROD/MetE-like_sf"/>
</dbReference>
<evidence type="ECO:0000259" key="2">
    <source>
        <dbReference type="Pfam" id="PF08267"/>
    </source>
</evidence>
<feature type="non-terminal residue" evidence="3">
    <location>
        <position position="38"/>
    </location>
</feature>
<dbReference type="Proteomes" id="UP001597024">
    <property type="component" value="Unassembled WGS sequence"/>
</dbReference>
<dbReference type="SUPFAM" id="SSF51726">
    <property type="entry name" value="UROD/MetE-like"/>
    <property type="match status" value="1"/>
</dbReference>
<feature type="domain" description="Cobalamin-independent methionine synthase MetE N-terminal" evidence="2">
    <location>
        <begin position="2"/>
        <end position="38"/>
    </location>
</feature>
<comment type="caution">
    <text evidence="3">The sequence shown here is derived from an EMBL/GenBank/DDBJ whole genome shotgun (WGS) entry which is preliminary data.</text>
</comment>
<sequence length="38" mass="4282">MYGYPRQGPDRELKKAIEGHWAGRVTARELLDVAAGLR</sequence>
<evidence type="ECO:0000256" key="1">
    <source>
        <dbReference type="ARBA" id="ARBA00022737"/>
    </source>
</evidence>
<dbReference type="EMBL" id="JBHTHX010001218">
    <property type="protein sequence ID" value="MFD0888180.1"/>
    <property type="molecule type" value="Genomic_DNA"/>
</dbReference>
<gene>
    <name evidence="3" type="ORF">ACFQ08_26870</name>
</gene>
<dbReference type="Gene3D" id="3.20.20.210">
    <property type="match status" value="1"/>
</dbReference>
<keyword evidence="4" id="KW-1185">Reference proteome</keyword>
<reference evidence="4" key="1">
    <citation type="journal article" date="2019" name="Int. J. Syst. Evol. Microbiol.">
        <title>The Global Catalogue of Microorganisms (GCM) 10K type strain sequencing project: providing services to taxonomists for standard genome sequencing and annotation.</title>
        <authorList>
            <consortium name="The Broad Institute Genomics Platform"/>
            <consortium name="The Broad Institute Genome Sequencing Center for Infectious Disease"/>
            <person name="Wu L."/>
            <person name="Ma J."/>
        </authorList>
    </citation>
    <scope>NUCLEOTIDE SEQUENCE [LARGE SCALE GENOMIC DNA]</scope>
    <source>
        <strain evidence="4">CCUG 62974</strain>
    </source>
</reference>